<proteinExistence type="predicted"/>
<organism evidence="1 2">
    <name type="scientific">Aegilops tauschii subsp. strangulata</name>
    <name type="common">Goatgrass</name>
    <dbReference type="NCBI Taxonomy" id="200361"/>
    <lineage>
        <taxon>Eukaryota</taxon>
        <taxon>Viridiplantae</taxon>
        <taxon>Streptophyta</taxon>
        <taxon>Embryophyta</taxon>
        <taxon>Tracheophyta</taxon>
        <taxon>Spermatophyta</taxon>
        <taxon>Magnoliopsida</taxon>
        <taxon>Liliopsida</taxon>
        <taxon>Poales</taxon>
        <taxon>Poaceae</taxon>
        <taxon>BOP clade</taxon>
        <taxon>Pooideae</taxon>
        <taxon>Triticodae</taxon>
        <taxon>Triticeae</taxon>
        <taxon>Triticinae</taxon>
        <taxon>Aegilops</taxon>
    </lineage>
</organism>
<dbReference type="Proteomes" id="UP000015105">
    <property type="component" value="Chromosome 7D"/>
</dbReference>
<keyword evidence="2" id="KW-1185">Reference proteome</keyword>
<dbReference type="EnsemblPlants" id="AET7Gv20772200.21">
    <property type="protein sequence ID" value="AET7Gv20772200.21"/>
    <property type="gene ID" value="AET7Gv20772200"/>
</dbReference>
<reference evidence="2" key="2">
    <citation type="journal article" date="2017" name="Nat. Plants">
        <title>The Aegilops tauschii genome reveals multiple impacts of transposons.</title>
        <authorList>
            <person name="Zhao G."/>
            <person name="Zou C."/>
            <person name="Li K."/>
            <person name="Wang K."/>
            <person name="Li T."/>
            <person name="Gao L."/>
            <person name="Zhang X."/>
            <person name="Wang H."/>
            <person name="Yang Z."/>
            <person name="Liu X."/>
            <person name="Jiang W."/>
            <person name="Mao L."/>
            <person name="Kong X."/>
            <person name="Jiao Y."/>
            <person name="Jia J."/>
        </authorList>
    </citation>
    <scope>NUCLEOTIDE SEQUENCE [LARGE SCALE GENOMIC DNA]</scope>
    <source>
        <strain evidence="2">cv. AL8/78</strain>
    </source>
</reference>
<reference evidence="1" key="4">
    <citation type="submission" date="2019-03" db="UniProtKB">
        <authorList>
            <consortium name="EnsemblPlants"/>
        </authorList>
    </citation>
    <scope>IDENTIFICATION</scope>
</reference>
<protein>
    <submittedName>
        <fullName evidence="1">Uncharacterized protein</fullName>
    </submittedName>
</protein>
<evidence type="ECO:0000313" key="2">
    <source>
        <dbReference type="Proteomes" id="UP000015105"/>
    </source>
</evidence>
<dbReference type="Gramene" id="AET7Gv20772200.21">
    <property type="protein sequence ID" value="AET7Gv20772200.21"/>
    <property type="gene ID" value="AET7Gv20772200"/>
</dbReference>
<sequence length="41" mass="4859">LITAFWSSIPYYLKSINRLGLKQCRQMKENATPSVNFYKTF</sequence>
<reference evidence="1" key="5">
    <citation type="journal article" date="2021" name="G3 (Bethesda)">
        <title>Aegilops tauschii genome assembly Aet v5.0 features greater sequence contiguity and improved annotation.</title>
        <authorList>
            <person name="Wang L."/>
            <person name="Zhu T."/>
            <person name="Rodriguez J.C."/>
            <person name="Deal K.R."/>
            <person name="Dubcovsky J."/>
            <person name="McGuire P.E."/>
            <person name="Lux T."/>
            <person name="Spannagl M."/>
            <person name="Mayer K.F.X."/>
            <person name="Baldrich P."/>
            <person name="Meyers B.C."/>
            <person name="Huo N."/>
            <person name="Gu Y.Q."/>
            <person name="Zhou H."/>
            <person name="Devos K.M."/>
            <person name="Bennetzen J.L."/>
            <person name="Unver T."/>
            <person name="Budak H."/>
            <person name="Gulick P.J."/>
            <person name="Galiba G."/>
            <person name="Kalapos B."/>
            <person name="Nelson D.R."/>
            <person name="Li P."/>
            <person name="You F.M."/>
            <person name="Luo M.C."/>
            <person name="Dvorak J."/>
        </authorList>
    </citation>
    <scope>NUCLEOTIDE SEQUENCE [LARGE SCALE GENOMIC DNA]</scope>
    <source>
        <strain evidence="1">cv. AL8/78</strain>
    </source>
</reference>
<name>A0A453RZU0_AEGTS</name>
<evidence type="ECO:0000313" key="1">
    <source>
        <dbReference type="EnsemblPlants" id="AET7Gv20772200.21"/>
    </source>
</evidence>
<reference evidence="1" key="3">
    <citation type="journal article" date="2017" name="Nature">
        <title>Genome sequence of the progenitor of the wheat D genome Aegilops tauschii.</title>
        <authorList>
            <person name="Luo M.C."/>
            <person name="Gu Y.Q."/>
            <person name="Puiu D."/>
            <person name="Wang H."/>
            <person name="Twardziok S.O."/>
            <person name="Deal K.R."/>
            <person name="Huo N."/>
            <person name="Zhu T."/>
            <person name="Wang L."/>
            <person name="Wang Y."/>
            <person name="McGuire P.E."/>
            <person name="Liu S."/>
            <person name="Long H."/>
            <person name="Ramasamy R.K."/>
            <person name="Rodriguez J.C."/>
            <person name="Van S.L."/>
            <person name="Yuan L."/>
            <person name="Wang Z."/>
            <person name="Xia Z."/>
            <person name="Xiao L."/>
            <person name="Anderson O.D."/>
            <person name="Ouyang S."/>
            <person name="Liang Y."/>
            <person name="Zimin A.V."/>
            <person name="Pertea G."/>
            <person name="Qi P."/>
            <person name="Bennetzen J.L."/>
            <person name="Dai X."/>
            <person name="Dawson M.W."/>
            <person name="Muller H.G."/>
            <person name="Kugler K."/>
            <person name="Rivarola-Duarte L."/>
            <person name="Spannagl M."/>
            <person name="Mayer K.F.X."/>
            <person name="Lu F.H."/>
            <person name="Bevan M.W."/>
            <person name="Leroy P."/>
            <person name="Li P."/>
            <person name="You F.M."/>
            <person name="Sun Q."/>
            <person name="Liu Z."/>
            <person name="Lyons E."/>
            <person name="Wicker T."/>
            <person name="Salzberg S.L."/>
            <person name="Devos K.M."/>
            <person name="Dvorak J."/>
        </authorList>
    </citation>
    <scope>NUCLEOTIDE SEQUENCE [LARGE SCALE GENOMIC DNA]</scope>
    <source>
        <strain evidence="1">cv. AL8/78</strain>
    </source>
</reference>
<dbReference type="AlphaFoldDB" id="A0A453RZU0"/>
<accession>A0A453RZU0</accession>
<reference evidence="2" key="1">
    <citation type="journal article" date="2014" name="Science">
        <title>Ancient hybridizations among the ancestral genomes of bread wheat.</title>
        <authorList>
            <consortium name="International Wheat Genome Sequencing Consortium,"/>
            <person name="Marcussen T."/>
            <person name="Sandve S.R."/>
            <person name="Heier L."/>
            <person name="Spannagl M."/>
            <person name="Pfeifer M."/>
            <person name="Jakobsen K.S."/>
            <person name="Wulff B.B."/>
            <person name="Steuernagel B."/>
            <person name="Mayer K.F."/>
            <person name="Olsen O.A."/>
        </authorList>
    </citation>
    <scope>NUCLEOTIDE SEQUENCE [LARGE SCALE GENOMIC DNA]</scope>
    <source>
        <strain evidence="2">cv. AL8/78</strain>
    </source>
</reference>